<dbReference type="SFLD" id="SFLDS00029">
    <property type="entry name" value="Radical_SAM"/>
    <property type="match status" value="1"/>
</dbReference>
<evidence type="ECO:0000259" key="7">
    <source>
        <dbReference type="PROSITE" id="PS51918"/>
    </source>
</evidence>
<keyword evidence="5" id="KW-0408">Iron</keyword>
<dbReference type="GO" id="GO:0051539">
    <property type="term" value="F:4 iron, 4 sulfur cluster binding"/>
    <property type="evidence" value="ECO:0007669"/>
    <property type="project" value="UniProtKB-KW"/>
</dbReference>
<protein>
    <submittedName>
        <fullName evidence="8">Anaerobic ribonucleoside-triphosphate reductase activating protein</fullName>
    </submittedName>
</protein>
<evidence type="ECO:0000256" key="3">
    <source>
        <dbReference type="ARBA" id="ARBA00022691"/>
    </source>
</evidence>
<accession>A0A9W6HGL3</accession>
<evidence type="ECO:0000256" key="4">
    <source>
        <dbReference type="ARBA" id="ARBA00022723"/>
    </source>
</evidence>
<comment type="caution">
    <text evidence="8">The sequence shown here is derived from an EMBL/GenBank/DDBJ whole genome shotgun (WGS) entry which is preliminary data.</text>
</comment>
<dbReference type="EMBL" id="BSEO01000011">
    <property type="protein sequence ID" value="GLJ80106.1"/>
    <property type="molecule type" value="Genomic_DNA"/>
</dbReference>
<comment type="cofactor">
    <cofactor evidence="1">
        <name>[4Fe-4S] cluster</name>
        <dbReference type="ChEBI" id="CHEBI:49883"/>
    </cofactor>
</comment>
<dbReference type="CDD" id="cd01335">
    <property type="entry name" value="Radical_SAM"/>
    <property type="match status" value="1"/>
</dbReference>
<evidence type="ECO:0000256" key="5">
    <source>
        <dbReference type="ARBA" id="ARBA00023004"/>
    </source>
</evidence>
<feature type="domain" description="Radical SAM core" evidence="7">
    <location>
        <begin position="27"/>
        <end position="243"/>
    </location>
</feature>
<dbReference type="Pfam" id="PF04055">
    <property type="entry name" value="Radical_SAM"/>
    <property type="match status" value="1"/>
</dbReference>
<dbReference type="SFLD" id="SFLDG01094">
    <property type="entry name" value="Uncharacterised_Radical_SAM_Su"/>
    <property type="match status" value="1"/>
</dbReference>
<evidence type="ECO:0000313" key="9">
    <source>
        <dbReference type="Proteomes" id="UP001142317"/>
    </source>
</evidence>
<dbReference type="PANTHER" id="PTHR30352:SF13">
    <property type="entry name" value="GLYCYL-RADICAL ENZYME ACTIVATING ENZYME YJJW-RELATED"/>
    <property type="match status" value="1"/>
</dbReference>
<name>A0A9W6HGL3_9MICO</name>
<dbReference type="InterPro" id="IPR058240">
    <property type="entry name" value="rSAM_sf"/>
</dbReference>
<keyword evidence="2" id="KW-0004">4Fe-4S</keyword>
<evidence type="ECO:0000256" key="1">
    <source>
        <dbReference type="ARBA" id="ARBA00001966"/>
    </source>
</evidence>
<dbReference type="GO" id="GO:0046872">
    <property type="term" value="F:metal ion binding"/>
    <property type="evidence" value="ECO:0007669"/>
    <property type="project" value="UniProtKB-KW"/>
</dbReference>
<keyword evidence="6" id="KW-0411">Iron-sulfur</keyword>
<dbReference type="InterPro" id="IPR013785">
    <property type="entry name" value="Aldolase_TIM"/>
</dbReference>
<dbReference type="AlphaFoldDB" id="A0A9W6HGL3"/>
<gene>
    <name evidence="8" type="ORF">GCM10017586_17890</name>
</gene>
<evidence type="ECO:0000313" key="8">
    <source>
        <dbReference type="EMBL" id="GLJ80106.1"/>
    </source>
</evidence>
<dbReference type="InterPro" id="IPR012840">
    <property type="entry name" value="NrdG2"/>
</dbReference>
<dbReference type="PROSITE" id="PS51918">
    <property type="entry name" value="RADICAL_SAM"/>
    <property type="match status" value="1"/>
</dbReference>
<dbReference type="RefSeq" id="WP_210006075.1">
    <property type="nucleotide sequence ID" value="NZ_BSEO01000011.1"/>
</dbReference>
<dbReference type="NCBIfam" id="TIGR02495">
    <property type="entry name" value="NrdG2"/>
    <property type="match status" value="1"/>
</dbReference>
<keyword evidence="9" id="KW-1185">Reference proteome</keyword>
<organism evidence="8 9">
    <name type="scientific">Microbacterium imperiale</name>
    <dbReference type="NCBI Taxonomy" id="33884"/>
    <lineage>
        <taxon>Bacteria</taxon>
        <taxon>Bacillati</taxon>
        <taxon>Actinomycetota</taxon>
        <taxon>Actinomycetes</taxon>
        <taxon>Micrococcales</taxon>
        <taxon>Microbacteriaceae</taxon>
        <taxon>Microbacterium</taxon>
    </lineage>
</organism>
<reference evidence="8" key="1">
    <citation type="journal article" date="2014" name="Int. J. Syst. Evol. Microbiol.">
        <title>Complete genome sequence of Corynebacterium casei LMG S-19264T (=DSM 44701T), isolated from a smear-ripened cheese.</title>
        <authorList>
            <consortium name="US DOE Joint Genome Institute (JGI-PGF)"/>
            <person name="Walter F."/>
            <person name="Albersmeier A."/>
            <person name="Kalinowski J."/>
            <person name="Ruckert C."/>
        </authorList>
    </citation>
    <scope>NUCLEOTIDE SEQUENCE</scope>
    <source>
        <strain evidence="8">VKM Ac-1447</strain>
    </source>
</reference>
<proteinExistence type="predicted"/>
<dbReference type="Gene3D" id="3.20.20.70">
    <property type="entry name" value="Aldolase class I"/>
    <property type="match status" value="1"/>
</dbReference>
<dbReference type="InterPro" id="IPR034457">
    <property type="entry name" value="Organic_radical-activating"/>
</dbReference>
<dbReference type="InterPro" id="IPR007197">
    <property type="entry name" value="rSAM"/>
</dbReference>
<keyword evidence="3" id="KW-0949">S-adenosyl-L-methionine</keyword>
<evidence type="ECO:0000256" key="2">
    <source>
        <dbReference type="ARBA" id="ARBA00022485"/>
    </source>
</evidence>
<dbReference type="SUPFAM" id="SSF102114">
    <property type="entry name" value="Radical SAM enzymes"/>
    <property type="match status" value="1"/>
</dbReference>
<sequence length="243" mass="26107">MRAAASRPHSPDELRIAGLSRFSAVDWPGRLVATVFLQGCPWDCHYCHNPALIDPRAPAAAEWDEVEAFLRGRVGLLDGVVFSGGEPTMQRGLAAAVARVSGLGFDVGLHTGGAYPALLEPLLTALTWIGLDIKALPEEYASVTGRGPSGGAALRSLDLVLAEQHRRAGTARPLDLEVRTTVHPDLTDEARLAALADLLAERGVQRWALQRFRAAGTRCGPARTEPPTLDAVPRDRFTEVVVR</sequence>
<evidence type="ECO:0000256" key="6">
    <source>
        <dbReference type="ARBA" id="ARBA00023014"/>
    </source>
</evidence>
<dbReference type="PANTHER" id="PTHR30352">
    <property type="entry name" value="PYRUVATE FORMATE-LYASE-ACTIVATING ENZYME"/>
    <property type="match status" value="1"/>
</dbReference>
<dbReference type="GO" id="GO:0003824">
    <property type="term" value="F:catalytic activity"/>
    <property type="evidence" value="ECO:0007669"/>
    <property type="project" value="InterPro"/>
</dbReference>
<dbReference type="Proteomes" id="UP001142317">
    <property type="component" value="Unassembled WGS sequence"/>
</dbReference>
<keyword evidence="4" id="KW-0479">Metal-binding</keyword>
<reference evidence="8" key="2">
    <citation type="submission" date="2023-01" db="EMBL/GenBank/DDBJ databases">
        <authorList>
            <person name="Sun Q."/>
            <person name="Evtushenko L."/>
        </authorList>
    </citation>
    <scope>NUCLEOTIDE SEQUENCE</scope>
    <source>
        <strain evidence="8">VKM Ac-1447</strain>
    </source>
</reference>